<dbReference type="NCBIfam" id="TIGR04493">
    <property type="entry name" value="microcomp_PduM"/>
    <property type="match status" value="1"/>
</dbReference>
<gene>
    <name evidence="1" type="primary">pduM</name>
    <name evidence="1" type="ORF">K8U88_05085</name>
</gene>
<evidence type="ECO:0000313" key="2">
    <source>
        <dbReference type="Proteomes" id="UP000721920"/>
    </source>
</evidence>
<reference evidence="1" key="2">
    <citation type="submission" date="2021-09" db="EMBL/GenBank/DDBJ databases">
        <authorList>
            <person name="Gilroy R."/>
        </authorList>
    </citation>
    <scope>NUCLEOTIDE SEQUENCE</scope>
    <source>
        <strain evidence="1">CHK173-2145</strain>
    </source>
</reference>
<proteinExistence type="predicted"/>
<accession>A0A921F170</accession>
<comment type="caution">
    <text evidence="1">The sequence shown here is derived from an EMBL/GenBank/DDBJ whole genome shotgun (WGS) entry which is preliminary data.</text>
</comment>
<organism evidence="1 2">
    <name type="scientific">Levilactobacillus hammesii</name>
    <dbReference type="NCBI Taxonomy" id="267633"/>
    <lineage>
        <taxon>Bacteria</taxon>
        <taxon>Bacillati</taxon>
        <taxon>Bacillota</taxon>
        <taxon>Bacilli</taxon>
        <taxon>Lactobacillales</taxon>
        <taxon>Lactobacillaceae</taxon>
        <taxon>Levilactobacillus</taxon>
    </lineage>
</organism>
<dbReference type="GO" id="GO:0005198">
    <property type="term" value="F:structural molecule activity"/>
    <property type="evidence" value="ECO:0007669"/>
    <property type="project" value="InterPro"/>
</dbReference>
<evidence type="ECO:0000313" key="1">
    <source>
        <dbReference type="EMBL" id="HJE86944.1"/>
    </source>
</evidence>
<protein>
    <submittedName>
        <fullName evidence="1">PduM family microcompartment protein</fullName>
    </submittedName>
</protein>
<dbReference type="Proteomes" id="UP000721920">
    <property type="component" value="Unassembled WGS sequence"/>
</dbReference>
<dbReference type="Pfam" id="PF15953">
    <property type="entry name" value="PDU_like"/>
    <property type="match status" value="1"/>
</dbReference>
<name>A0A921F170_9LACO</name>
<dbReference type="InterPro" id="IPR030992">
    <property type="entry name" value="PduM"/>
</dbReference>
<dbReference type="AlphaFoldDB" id="A0A921F170"/>
<reference evidence="1" key="1">
    <citation type="journal article" date="2021" name="PeerJ">
        <title>Extensive microbial diversity within the chicken gut microbiome revealed by metagenomics and culture.</title>
        <authorList>
            <person name="Gilroy R."/>
            <person name="Ravi A."/>
            <person name="Getino M."/>
            <person name="Pursley I."/>
            <person name="Horton D.L."/>
            <person name="Alikhan N.F."/>
            <person name="Baker D."/>
            <person name="Gharbi K."/>
            <person name="Hall N."/>
            <person name="Watson M."/>
            <person name="Adriaenssens E.M."/>
            <person name="Foster-Nyarko E."/>
            <person name="Jarju S."/>
            <person name="Secka A."/>
            <person name="Antonio M."/>
            <person name="Oren A."/>
            <person name="Chaudhuri R.R."/>
            <person name="La Ragione R."/>
            <person name="Hildebrand F."/>
            <person name="Pallen M.J."/>
        </authorList>
    </citation>
    <scope>NUCLEOTIDE SEQUENCE</scope>
    <source>
        <strain evidence="1">CHK173-2145</strain>
    </source>
</reference>
<sequence>MNDLEQLVAQVLTKLKQRERRTYDCVYDRHAAVPDTQVFLDHATVTVANLSIELVSHLYRLDTTDPWVAWLLQAIDYRVQLRLVVNDLSLQFIPRTMLLDWPVIFMTPEFRQIRAVYPHAIARATIAGLPDKTILVVTPTQRLTAEARDTLSRKQMNLQMRTDEACIWQK</sequence>
<dbReference type="EMBL" id="DYXN01000074">
    <property type="protein sequence ID" value="HJE86944.1"/>
    <property type="molecule type" value="Genomic_DNA"/>
</dbReference>